<dbReference type="GO" id="GO:0009535">
    <property type="term" value="C:chloroplast thylakoid membrane"/>
    <property type="evidence" value="ECO:0007669"/>
    <property type="project" value="UniProtKB-SubCell"/>
</dbReference>
<dbReference type="InterPro" id="IPR006216">
    <property type="entry name" value="PSII_cyt_b559_CS"/>
</dbReference>
<evidence type="ECO:0000256" key="3">
    <source>
        <dbReference type="ARBA" id="ARBA00022531"/>
    </source>
</evidence>
<keyword evidence="6 12" id="KW-0479">Metal-binding</keyword>
<organism evidence="14">
    <name type="scientific">Alexandrium monilatum</name>
    <dbReference type="NCBI Taxonomy" id="311494"/>
    <lineage>
        <taxon>Eukaryota</taxon>
        <taxon>Sar</taxon>
        <taxon>Alveolata</taxon>
        <taxon>Dinophyceae</taxon>
        <taxon>Gonyaulacales</taxon>
        <taxon>Pyrocystaceae</taxon>
        <taxon>Alexandrium</taxon>
    </lineage>
</organism>
<evidence type="ECO:0000256" key="9">
    <source>
        <dbReference type="ARBA" id="ARBA00023004"/>
    </source>
</evidence>
<keyword evidence="8 12" id="KW-1133">Transmembrane helix</keyword>
<evidence type="ECO:0000256" key="8">
    <source>
        <dbReference type="ARBA" id="ARBA00022989"/>
    </source>
</evidence>
<feature type="domain" description="Photosystem II cytochrome b559 N-terminal" evidence="13">
    <location>
        <begin position="126"/>
        <end position="152"/>
    </location>
</feature>
<comment type="similarity">
    <text evidence="12">Belongs to the PsbE/PsbF family.</text>
</comment>
<accession>A0A7S4V7A1</accession>
<dbReference type="EMBL" id="HBNR01059896">
    <property type="protein sequence ID" value="CAE4628490.1"/>
    <property type="molecule type" value="Transcribed_RNA"/>
</dbReference>
<keyword evidence="4 12" id="KW-0349">Heme</keyword>
<evidence type="ECO:0000256" key="12">
    <source>
        <dbReference type="RuleBase" id="RU004529"/>
    </source>
</evidence>
<keyword evidence="2 12" id="KW-0813">Transport</keyword>
<proteinExistence type="inferred from homology"/>
<keyword evidence="11 12" id="KW-0604">Photosystem II</keyword>
<keyword evidence="3 12" id="KW-0602">Photosynthesis</keyword>
<dbReference type="InterPro" id="IPR006241">
    <property type="entry name" value="PSII_cyt_b559_bsu"/>
</dbReference>
<keyword evidence="10 12" id="KW-0472">Membrane</keyword>
<dbReference type="GO" id="GO:0020037">
    <property type="term" value="F:heme binding"/>
    <property type="evidence" value="ECO:0007669"/>
    <property type="project" value="InterPro"/>
</dbReference>
<dbReference type="GO" id="GO:0009539">
    <property type="term" value="C:photosystem II reaction center"/>
    <property type="evidence" value="ECO:0007669"/>
    <property type="project" value="InterPro"/>
</dbReference>
<dbReference type="PROSITE" id="PS00537">
    <property type="entry name" value="CYTOCHROME_B559"/>
    <property type="match status" value="1"/>
</dbReference>
<evidence type="ECO:0000256" key="11">
    <source>
        <dbReference type="ARBA" id="ARBA00023276"/>
    </source>
</evidence>
<evidence type="ECO:0000259" key="13">
    <source>
        <dbReference type="Pfam" id="PF00283"/>
    </source>
</evidence>
<evidence type="ECO:0000256" key="2">
    <source>
        <dbReference type="ARBA" id="ARBA00022448"/>
    </source>
</evidence>
<dbReference type="HAMAP" id="MF_00643">
    <property type="entry name" value="PSII_PsbF"/>
    <property type="match status" value="1"/>
</dbReference>
<dbReference type="NCBIfam" id="TIGR01333">
    <property type="entry name" value="cyt_b559_beta"/>
    <property type="match status" value="1"/>
</dbReference>
<evidence type="ECO:0000256" key="4">
    <source>
        <dbReference type="ARBA" id="ARBA00022617"/>
    </source>
</evidence>
<evidence type="ECO:0000256" key="10">
    <source>
        <dbReference type="ARBA" id="ARBA00023136"/>
    </source>
</evidence>
<evidence type="ECO:0000256" key="7">
    <source>
        <dbReference type="ARBA" id="ARBA00022982"/>
    </source>
</evidence>
<comment type="subcellular location">
    <subcellularLocation>
        <location evidence="1">Membrane</location>
        <topology evidence="1">Single-pass membrane protein</topology>
    </subcellularLocation>
    <subcellularLocation>
        <location evidence="12">Plastid</location>
        <location evidence="12">Chloroplast thylakoid membrane</location>
        <topology evidence="12">Single-pass membrane protein</topology>
    </subcellularLocation>
</comment>
<keyword evidence="5 12" id="KW-0812">Transmembrane</keyword>
<evidence type="ECO:0000256" key="1">
    <source>
        <dbReference type="ARBA" id="ARBA00004167"/>
    </source>
</evidence>
<keyword evidence="12" id="KW-0934">Plastid</keyword>
<dbReference type="GO" id="GO:0009767">
    <property type="term" value="P:photosynthetic electron transport chain"/>
    <property type="evidence" value="ECO:0007669"/>
    <property type="project" value="InterPro"/>
</dbReference>
<feature type="transmembrane region" description="Helical" evidence="12">
    <location>
        <begin position="135"/>
        <end position="154"/>
    </location>
</feature>
<gene>
    <name evidence="14" type="ORF">AMON00008_LOCUS42137</name>
</gene>
<evidence type="ECO:0000313" key="14">
    <source>
        <dbReference type="EMBL" id="CAE4628490.1"/>
    </source>
</evidence>
<dbReference type="GO" id="GO:0046872">
    <property type="term" value="F:metal ion binding"/>
    <property type="evidence" value="ECO:0007669"/>
    <property type="project" value="UniProtKB-KW"/>
</dbReference>
<dbReference type="InterPro" id="IPR013081">
    <property type="entry name" value="PSII_cyt_b559_N"/>
</dbReference>
<keyword evidence="9 12" id="KW-0408">Iron</keyword>
<evidence type="ECO:0000256" key="5">
    <source>
        <dbReference type="ARBA" id="ARBA00022692"/>
    </source>
</evidence>
<dbReference type="SUPFAM" id="SSF161045">
    <property type="entry name" value="Cytochrome b559 subunits"/>
    <property type="match status" value="1"/>
</dbReference>
<protein>
    <recommendedName>
        <fullName evidence="12">Cytochrome b559 subunit beta</fullName>
    </recommendedName>
    <alternativeName>
        <fullName evidence="12">PSII reaction center subunit VI</fullName>
    </alternativeName>
</protein>
<sequence length="162" mass="16351">MAQALLVQASSASRPADEGAHSQRLTTVTMACRALLCAALLAAPAAAFVAPATPPAVAHRGAGAAAHPALGGVEPRAVEQSTPWGACLLAGLGLGYAAAAGGALSRQAGRTARAAEAKPKVAAARTPVAYPIFTFRWLAVHAITIPTVFFLGAISSMQFIQR</sequence>
<feature type="transmembrane region" description="Helical" evidence="12">
    <location>
        <begin position="30"/>
        <end position="50"/>
    </location>
</feature>
<keyword evidence="12" id="KW-0150">Chloroplast</keyword>
<dbReference type="AlphaFoldDB" id="A0A7S4V7A1"/>
<comment type="function">
    <text evidence="12">This b-type cytochrome is tightly associated with the reaction center of photosystem II (PSII). PSII is a light-driven water:plastoquinone oxidoreductase that uses light energy to abstract electrons from H(2)O, generating O(2) and a proton gradient subsequently used for ATP formation. It consists of a core antenna complex that captures photons, and an electron transfer chain that converts photonic excitation into a charge separation.</text>
</comment>
<keyword evidence="7 12" id="KW-0249">Electron transport</keyword>
<reference evidence="14" key="1">
    <citation type="submission" date="2021-01" db="EMBL/GenBank/DDBJ databases">
        <authorList>
            <person name="Corre E."/>
            <person name="Pelletier E."/>
            <person name="Niang G."/>
            <person name="Scheremetjew M."/>
            <person name="Finn R."/>
            <person name="Kale V."/>
            <person name="Holt S."/>
            <person name="Cochrane G."/>
            <person name="Meng A."/>
            <person name="Brown T."/>
            <person name="Cohen L."/>
        </authorList>
    </citation>
    <scope>NUCLEOTIDE SEQUENCE</scope>
    <source>
        <strain evidence="14">CCMP3105</strain>
    </source>
</reference>
<comment type="subunit">
    <text evidence="12">Heterodimer of an alpha subunit and a beta subunit.</text>
</comment>
<dbReference type="Pfam" id="PF00283">
    <property type="entry name" value="Cytochrom_B559"/>
    <property type="match status" value="1"/>
</dbReference>
<comment type="caution">
    <text evidence="12">Lacks conserved residue(s) required for the propagation of feature annotation.</text>
</comment>
<name>A0A7S4V7A1_9DINO</name>
<evidence type="ECO:0000256" key="6">
    <source>
        <dbReference type="ARBA" id="ARBA00022723"/>
    </source>
</evidence>